<dbReference type="Proteomes" id="UP000178349">
    <property type="component" value="Unassembled WGS sequence"/>
</dbReference>
<accession>A0A1F6NMH6</accession>
<proteinExistence type="inferred from homology"/>
<dbReference type="GO" id="GO:0042597">
    <property type="term" value="C:periplasmic space"/>
    <property type="evidence" value="ECO:0007669"/>
    <property type="project" value="UniProtKB-ARBA"/>
</dbReference>
<evidence type="ECO:0000256" key="2">
    <source>
        <dbReference type="ARBA" id="ARBA00022448"/>
    </source>
</evidence>
<dbReference type="InterPro" id="IPR000914">
    <property type="entry name" value="SBP_5_dom"/>
</dbReference>
<evidence type="ECO:0000313" key="5">
    <source>
        <dbReference type="EMBL" id="OGH84970.1"/>
    </source>
</evidence>
<dbReference type="GO" id="GO:1904680">
    <property type="term" value="F:peptide transmembrane transporter activity"/>
    <property type="evidence" value="ECO:0007669"/>
    <property type="project" value="TreeGrafter"/>
</dbReference>
<dbReference type="AlphaFoldDB" id="A0A1F6NMH6"/>
<dbReference type="Gene3D" id="3.40.190.10">
    <property type="entry name" value="Periplasmic binding protein-like II"/>
    <property type="match status" value="2"/>
</dbReference>
<dbReference type="InterPro" id="IPR039424">
    <property type="entry name" value="SBP_5"/>
</dbReference>
<dbReference type="PANTHER" id="PTHR30290">
    <property type="entry name" value="PERIPLASMIC BINDING COMPONENT OF ABC TRANSPORTER"/>
    <property type="match status" value="1"/>
</dbReference>
<organism evidence="5 6">
    <name type="scientific">Candidatus Magasanikbacteria bacterium RIFOXYC12_FULL_33_11</name>
    <dbReference type="NCBI Taxonomy" id="1798701"/>
    <lineage>
        <taxon>Bacteria</taxon>
        <taxon>Candidatus Magasanikiibacteriota</taxon>
    </lineage>
</organism>
<evidence type="ECO:0000313" key="6">
    <source>
        <dbReference type="Proteomes" id="UP000178349"/>
    </source>
</evidence>
<protein>
    <recommendedName>
        <fullName evidence="4">Solute-binding protein family 5 domain-containing protein</fullName>
    </recommendedName>
</protein>
<sequence>MKKMRKNKFPSLRQFFSINKVLSFTEKIVFFSALIVFTASIVWGVNVLAEKYGITVPKVGGEYTEGLLGSPQLINPLFSSLNEVDQDLVAMIYTGLVRYDKNRNLVPDLASSYEISEDKKEYTFKLRKGVFWHDGEKFTADDVVFTFDTIQDSLVGSPLRVSFENVKVEKIDEENVKFTLNEAFPSFLSTLTVGILPVHVWSSVSPDKMKLAGRNLQPVGTGPFQLSKLLKNSSGTINEIVLARFENFYRQPAYLKTFSFIFYNDYDGPDGLVTALREQKIEGISFVPFEYREKVKRKHIELHTLKLPQYSALFYNMSKDLLSETEVRQALSEAIDRDRIVSDVLANEAQLLNGPILEGFPGFDVNLAGSEFSVEKANELLDKHFTRISAEEYRELLINEQVSARVKEAEKLEEQRNIESETASSTEEIVDMTEGTVSSTPVVDIEALKAEVEKQVDSSLEEAQLFYRYSDKEDKANVVSLNLVTSANPEYSKIAQLIAGYLQDVGIKVNVRLVDSNDFVRQVLKTHDYDILLYGVIIGNDPDQYPFWHSSQVEYPGLNFSQYEKRSIDEQLEKIRSTKDDNELATGYSDLQKSILEDVPATFLYVPIYTYAFNDDIEGFDVDHISHPSDRLGNVNEWYLKTKKVWKLFK</sequence>
<comment type="similarity">
    <text evidence="1">Belongs to the bacterial solute-binding protein 5 family.</text>
</comment>
<evidence type="ECO:0000259" key="4">
    <source>
        <dbReference type="Pfam" id="PF00496"/>
    </source>
</evidence>
<name>A0A1F6NMH6_9BACT</name>
<dbReference type="SUPFAM" id="SSF53850">
    <property type="entry name" value="Periplasmic binding protein-like II"/>
    <property type="match status" value="1"/>
</dbReference>
<dbReference type="Gene3D" id="3.10.105.10">
    <property type="entry name" value="Dipeptide-binding Protein, Domain 3"/>
    <property type="match status" value="2"/>
</dbReference>
<evidence type="ECO:0000256" key="3">
    <source>
        <dbReference type="ARBA" id="ARBA00022729"/>
    </source>
</evidence>
<dbReference type="PIRSF" id="PIRSF002741">
    <property type="entry name" value="MppA"/>
    <property type="match status" value="1"/>
</dbReference>
<keyword evidence="3" id="KW-0732">Signal</keyword>
<feature type="domain" description="Solute-binding protein family 5" evidence="4">
    <location>
        <begin position="105"/>
        <end position="393"/>
    </location>
</feature>
<dbReference type="Pfam" id="PF00496">
    <property type="entry name" value="SBP_bac_5"/>
    <property type="match status" value="2"/>
</dbReference>
<comment type="caution">
    <text evidence="5">The sequence shown here is derived from an EMBL/GenBank/DDBJ whole genome shotgun (WGS) entry which is preliminary data.</text>
</comment>
<reference evidence="5 6" key="1">
    <citation type="journal article" date="2016" name="Nat. Commun.">
        <title>Thousands of microbial genomes shed light on interconnected biogeochemical processes in an aquifer system.</title>
        <authorList>
            <person name="Anantharaman K."/>
            <person name="Brown C.T."/>
            <person name="Hug L.A."/>
            <person name="Sharon I."/>
            <person name="Castelle C.J."/>
            <person name="Probst A.J."/>
            <person name="Thomas B.C."/>
            <person name="Singh A."/>
            <person name="Wilkins M.J."/>
            <person name="Karaoz U."/>
            <person name="Brodie E.L."/>
            <person name="Williams K.H."/>
            <person name="Hubbard S.S."/>
            <person name="Banfield J.F."/>
        </authorList>
    </citation>
    <scope>NUCLEOTIDE SEQUENCE [LARGE SCALE GENOMIC DNA]</scope>
</reference>
<dbReference type="GO" id="GO:0043190">
    <property type="term" value="C:ATP-binding cassette (ABC) transporter complex"/>
    <property type="evidence" value="ECO:0007669"/>
    <property type="project" value="InterPro"/>
</dbReference>
<dbReference type="GO" id="GO:0015833">
    <property type="term" value="P:peptide transport"/>
    <property type="evidence" value="ECO:0007669"/>
    <property type="project" value="TreeGrafter"/>
</dbReference>
<evidence type="ECO:0000256" key="1">
    <source>
        <dbReference type="ARBA" id="ARBA00005695"/>
    </source>
</evidence>
<dbReference type="FunFam" id="3.90.76.10:FF:000004">
    <property type="entry name" value="Peptide ABC transporter substrate-binding protein"/>
    <property type="match status" value="1"/>
</dbReference>
<dbReference type="PANTHER" id="PTHR30290:SF9">
    <property type="entry name" value="OLIGOPEPTIDE-BINDING PROTEIN APPA"/>
    <property type="match status" value="1"/>
</dbReference>
<gene>
    <name evidence="5" type="ORF">A2493_01750</name>
</gene>
<dbReference type="EMBL" id="MFQW01000052">
    <property type="protein sequence ID" value="OGH84970.1"/>
    <property type="molecule type" value="Genomic_DNA"/>
</dbReference>
<dbReference type="Gene3D" id="3.90.76.10">
    <property type="entry name" value="Dipeptide-binding Protein, Domain 1"/>
    <property type="match status" value="1"/>
</dbReference>
<dbReference type="InterPro" id="IPR030678">
    <property type="entry name" value="Peptide/Ni-bd"/>
</dbReference>
<keyword evidence="2" id="KW-0813">Transport</keyword>
<feature type="domain" description="Solute-binding protein family 5" evidence="4">
    <location>
        <begin position="474"/>
        <end position="549"/>
    </location>
</feature>